<evidence type="ECO:0000313" key="2">
    <source>
        <dbReference type="Proteomes" id="UP000291236"/>
    </source>
</evidence>
<sequence length="46" mass="5157">MGQNHLEEGFRGLSLGTQTSFTVETLDKLKELGFENEVEVISESKK</sequence>
<proteinExistence type="predicted"/>
<dbReference type="KEGG" id="sbf:JCM31447_15240"/>
<reference evidence="1 2" key="1">
    <citation type="submission" date="2018-12" db="EMBL/GenBank/DDBJ databases">
        <title>Rubrispira sanarue gen. nov., sp., nov., a member of the order Silvanigrellales, isolated from a brackish lake in Hamamatsu Japan.</title>
        <authorList>
            <person name="Maejima Y."/>
            <person name="Iino T."/>
            <person name="Muraguchi Y."/>
            <person name="Fukuda K."/>
            <person name="Nojiri H."/>
            <person name="Ohkuma M."/>
            <person name="Moriuchi R."/>
            <person name="Dohra H."/>
            <person name="Kimbara K."/>
            <person name="Shintani M."/>
        </authorList>
    </citation>
    <scope>NUCLEOTIDE SEQUENCE [LARGE SCALE GENOMIC DNA]</scope>
    <source>
        <strain evidence="1 2">RF1110005</strain>
    </source>
</reference>
<organism evidence="1 2">
    <name type="scientific">Fluviispira sanaruensis</name>
    <dbReference type="NCBI Taxonomy" id="2493639"/>
    <lineage>
        <taxon>Bacteria</taxon>
        <taxon>Pseudomonadati</taxon>
        <taxon>Bdellovibrionota</taxon>
        <taxon>Oligoflexia</taxon>
        <taxon>Silvanigrellales</taxon>
        <taxon>Silvanigrellaceae</taxon>
        <taxon>Fluviispira</taxon>
    </lineage>
</organism>
<keyword evidence="2" id="KW-1185">Reference proteome</keyword>
<protein>
    <submittedName>
        <fullName evidence="1">Uncharacterized protein</fullName>
    </submittedName>
</protein>
<dbReference type="RefSeq" id="WP_172603835.1">
    <property type="nucleotide sequence ID" value="NZ_AP019368.1"/>
</dbReference>
<dbReference type="Proteomes" id="UP000291236">
    <property type="component" value="Chromosome"/>
</dbReference>
<evidence type="ECO:0000313" key="1">
    <source>
        <dbReference type="EMBL" id="BBH53081.1"/>
    </source>
</evidence>
<dbReference type="EMBL" id="AP019368">
    <property type="protein sequence ID" value="BBH53081.1"/>
    <property type="molecule type" value="Genomic_DNA"/>
</dbReference>
<gene>
    <name evidence="1" type="ORF">JCM31447_15240</name>
</gene>
<dbReference type="AlphaFoldDB" id="A0A4P2VK07"/>
<accession>A0A4P2VK07</accession>
<name>A0A4P2VK07_FLUSA</name>